<dbReference type="OrthoDB" id="10250354at2759"/>
<name>A0A6A6ZXZ6_9PLEO</name>
<dbReference type="AlphaFoldDB" id="A0A6A6ZXZ6"/>
<feature type="region of interest" description="Disordered" evidence="1">
    <location>
        <begin position="24"/>
        <end position="64"/>
    </location>
</feature>
<feature type="compositionally biased region" description="Basic and acidic residues" evidence="1">
    <location>
        <begin position="124"/>
        <end position="133"/>
    </location>
</feature>
<evidence type="ECO:0000313" key="4">
    <source>
        <dbReference type="Proteomes" id="UP000799424"/>
    </source>
</evidence>
<dbReference type="PROSITE" id="PS50076">
    <property type="entry name" value="DNAJ_2"/>
    <property type="match status" value="1"/>
</dbReference>
<keyword evidence="4" id="KW-1185">Reference proteome</keyword>
<gene>
    <name evidence="3" type="ORF">CC86DRAFT_467706</name>
</gene>
<dbReference type="Gene3D" id="1.10.287.110">
    <property type="entry name" value="DnaJ domain"/>
    <property type="match status" value="1"/>
</dbReference>
<dbReference type="SUPFAM" id="SSF46565">
    <property type="entry name" value="Chaperone J-domain"/>
    <property type="match status" value="1"/>
</dbReference>
<dbReference type="SMART" id="SM00271">
    <property type="entry name" value="DnaJ"/>
    <property type="match status" value="1"/>
</dbReference>
<dbReference type="InterPro" id="IPR001623">
    <property type="entry name" value="DnaJ_domain"/>
</dbReference>
<dbReference type="InterPro" id="IPR050817">
    <property type="entry name" value="DjlA_DnaK_co-chaperone"/>
</dbReference>
<dbReference type="EMBL" id="MU006228">
    <property type="protein sequence ID" value="KAF2825195.1"/>
    <property type="molecule type" value="Genomic_DNA"/>
</dbReference>
<dbReference type="Proteomes" id="UP000799424">
    <property type="component" value="Unassembled WGS sequence"/>
</dbReference>
<evidence type="ECO:0000259" key="2">
    <source>
        <dbReference type="PROSITE" id="PS50076"/>
    </source>
</evidence>
<organism evidence="3 4">
    <name type="scientific">Ophiobolus disseminans</name>
    <dbReference type="NCBI Taxonomy" id="1469910"/>
    <lineage>
        <taxon>Eukaryota</taxon>
        <taxon>Fungi</taxon>
        <taxon>Dikarya</taxon>
        <taxon>Ascomycota</taxon>
        <taxon>Pezizomycotina</taxon>
        <taxon>Dothideomycetes</taxon>
        <taxon>Pleosporomycetidae</taxon>
        <taxon>Pleosporales</taxon>
        <taxon>Pleosporineae</taxon>
        <taxon>Phaeosphaeriaceae</taxon>
        <taxon>Ophiobolus</taxon>
    </lineage>
</organism>
<dbReference type="CDD" id="cd06257">
    <property type="entry name" value="DnaJ"/>
    <property type="match status" value="1"/>
</dbReference>
<reference evidence="3" key="1">
    <citation type="journal article" date="2020" name="Stud. Mycol.">
        <title>101 Dothideomycetes genomes: a test case for predicting lifestyles and emergence of pathogens.</title>
        <authorList>
            <person name="Haridas S."/>
            <person name="Albert R."/>
            <person name="Binder M."/>
            <person name="Bloem J."/>
            <person name="Labutti K."/>
            <person name="Salamov A."/>
            <person name="Andreopoulos B."/>
            <person name="Baker S."/>
            <person name="Barry K."/>
            <person name="Bills G."/>
            <person name="Bluhm B."/>
            <person name="Cannon C."/>
            <person name="Castanera R."/>
            <person name="Culley D."/>
            <person name="Daum C."/>
            <person name="Ezra D."/>
            <person name="Gonzalez J."/>
            <person name="Henrissat B."/>
            <person name="Kuo A."/>
            <person name="Liang C."/>
            <person name="Lipzen A."/>
            <person name="Lutzoni F."/>
            <person name="Magnuson J."/>
            <person name="Mondo S."/>
            <person name="Nolan M."/>
            <person name="Ohm R."/>
            <person name="Pangilinan J."/>
            <person name="Park H.-J."/>
            <person name="Ramirez L."/>
            <person name="Alfaro M."/>
            <person name="Sun H."/>
            <person name="Tritt A."/>
            <person name="Yoshinaga Y."/>
            <person name="Zwiers L.-H."/>
            <person name="Turgeon B."/>
            <person name="Goodwin S."/>
            <person name="Spatafora J."/>
            <person name="Crous P."/>
            <person name="Grigoriev I."/>
        </authorList>
    </citation>
    <scope>NUCLEOTIDE SEQUENCE</scope>
    <source>
        <strain evidence="3">CBS 113818</strain>
    </source>
</reference>
<evidence type="ECO:0000256" key="1">
    <source>
        <dbReference type="SAM" id="MobiDB-lite"/>
    </source>
</evidence>
<dbReference type="PANTHER" id="PTHR24074">
    <property type="entry name" value="CO-CHAPERONE PROTEIN DJLA"/>
    <property type="match status" value="1"/>
</dbReference>
<evidence type="ECO:0000313" key="3">
    <source>
        <dbReference type="EMBL" id="KAF2825195.1"/>
    </source>
</evidence>
<dbReference type="InterPro" id="IPR036869">
    <property type="entry name" value="J_dom_sf"/>
</dbReference>
<sequence length="258" mass="28767">MDSPSILARFPTLTALFSQARVHEEAAPVQPARSARSIRPVRPVRPAISQPHVPPPRKTQKKRKHTFEIFKDAIHEDETAATVREGPAPKHYIKSRLPLKVRTDVANSAPATPFVLPDTPRPSPTEEDKENHDPAPAAPPVPYVSTVTPMPPASPPPALPAAAIIDPNIWPTEVIPLPEPRNMVLYVLLGLTDWTVTSGEIFVAWRRTALRYHPDRHAEEDHLVATLEMQKLNAAKEVLTDMSRRRHYHRTGVLPLDV</sequence>
<feature type="domain" description="J" evidence="2">
    <location>
        <begin position="184"/>
        <end position="252"/>
    </location>
</feature>
<accession>A0A6A6ZXZ6</accession>
<protein>
    <recommendedName>
        <fullName evidence="2">J domain-containing protein</fullName>
    </recommendedName>
</protein>
<dbReference type="Pfam" id="PF00226">
    <property type="entry name" value="DnaJ"/>
    <property type="match status" value="1"/>
</dbReference>
<proteinExistence type="predicted"/>
<feature type="region of interest" description="Disordered" evidence="1">
    <location>
        <begin position="108"/>
        <end position="143"/>
    </location>
</feature>